<accession>A0A9P5NFK0</accession>
<dbReference type="PANTHER" id="PTHR28180:SF2">
    <property type="entry name" value="PEROXISOMAL PROTEIN 2"/>
    <property type="match status" value="1"/>
</dbReference>
<evidence type="ECO:0000313" key="2">
    <source>
        <dbReference type="Proteomes" id="UP000724874"/>
    </source>
</evidence>
<organism evidence="1 2">
    <name type="scientific">Gymnopilus junonius</name>
    <name type="common">Spectacular rustgill mushroom</name>
    <name type="synonym">Gymnopilus spectabilis subsp. junonius</name>
    <dbReference type="NCBI Taxonomy" id="109634"/>
    <lineage>
        <taxon>Eukaryota</taxon>
        <taxon>Fungi</taxon>
        <taxon>Dikarya</taxon>
        <taxon>Basidiomycota</taxon>
        <taxon>Agaricomycotina</taxon>
        <taxon>Agaricomycetes</taxon>
        <taxon>Agaricomycetidae</taxon>
        <taxon>Agaricales</taxon>
        <taxon>Agaricineae</taxon>
        <taxon>Hymenogastraceae</taxon>
        <taxon>Gymnopilus</taxon>
    </lineage>
</organism>
<dbReference type="EMBL" id="JADNYJ010000127">
    <property type="protein sequence ID" value="KAF8881945.1"/>
    <property type="molecule type" value="Genomic_DNA"/>
</dbReference>
<comment type="caution">
    <text evidence="1">The sequence shown here is derived from an EMBL/GenBank/DDBJ whole genome shotgun (WGS) entry which is preliminary data.</text>
</comment>
<dbReference type="AlphaFoldDB" id="A0A9P5NFK0"/>
<dbReference type="PANTHER" id="PTHR28180">
    <property type="entry name" value="CONSERVED MITOCHONDRIAL PROTEIN-RELATED"/>
    <property type="match status" value="1"/>
</dbReference>
<dbReference type="OrthoDB" id="5537330at2759"/>
<name>A0A9P5NFK0_GYMJU</name>
<keyword evidence="2" id="KW-1185">Reference proteome</keyword>
<sequence length="256" mass="28006">MSAPFRVSSSFLNTLKALFPENASRTTGLSASTESSILRNPWYIVAAVTFSASNRPEGVPRVFEHVLEDLRRNGSNHGAAVAEEKLLAQKLREALFKSGLISGYPKAINALKALHDVMPEELKETNIQRDTHISLAEYSNIGNNLFQSVYGEKAGSVQGLLNSIYPDMGWFSKTIGYGVVYGHVETLSALETSYMLVAALIAGDTPQQIAWHLDGARRSGASLEEIQAVRQLSMEAAKFSGVQWQHSVPEIDLPQN</sequence>
<dbReference type="InterPro" id="IPR052999">
    <property type="entry name" value="PTS1_Protein"/>
</dbReference>
<reference evidence="1" key="1">
    <citation type="submission" date="2020-11" db="EMBL/GenBank/DDBJ databases">
        <authorList>
            <consortium name="DOE Joint Genome Institute"/>
            <person name="Ahrendt S."/>
            <person name="Riley R."/>
            <person name="Andreopoulos W."/>
            <person name="LaButti K."/>
            <person name="Pangilinan J."/>
            <person name="Ruiz-duenas F.J."/>
            <person name="Barrasa J.M."/>
            <person name="Sanchez-Garcia M."/>
            <person name="Camarero S."/>
            <person name="Miyauchi S."/>
            <person name="Serrano A."/>
            <person name="Linde D."/>
            <person name="Babiker R."/>
            <person name="Drula E."/>
            <person name="Ayuso-Fernandez I."/>
            <person name="Pacheco R."/>
            <person name="Padilla G."/>
            <person name="Ferreira P."/>
            <person name="Barriuso J."/>
            <person name="Kellner H."/>
            <person name="Castanera R."/>
            <person name="Alfaro M."/>
            <person name="Ramirez L."/>
            <person name="Pisabarro A.G."/>
            <person name="Kuo A."/>
            <person name="Tritt A."/>
            <person name="Lipzen A."/>
            <person name="He G."/>
            <person name="Yan M."/>
            <person name="Ng V."/>
            <person name="Cullen D."/>
            <person name="Martin F."/>
            <person name="Rosso M.-N."/>
            <person name="Henrissat B."/>
            <person name="Hibbett D."/>
            <person name="Martinez A.T."/>
            <person name="Grigoriev I.V."/>
        </authorList>
    </citation>
    <scope>NUCLEOTIDE SEQUENCE</scope>
    <source>
        <strain evidence="1">AH 44721</strain>
    </source>
</reference>
<evidence type="ECO:0000313" key="1">
    <source>
        <dbReference type="EMBL" id="KAF8881945.1"/>
    </source>
</evidence>
<dbReference type="InterPro" id="IPR029032">
    <property type="entry name" value="AhpD-like"/>
</dbReference>
<dbReference type="Proteomes" id="UP000724874">
    <property type="component" value="Unassembled WGS sequence"/>
</dbReference>
<protein>
    <submittedName>
        <fullName evidence="1">AhpD-like protein</fullName>
    </submittedName>
</protein>
<dbReference type="SUPFAM" id="SSF69118">
    <property type="entry name" value="AhpD-like"/>
    <property type="match status" value="1"/>
</dbReference>
<gene>
    <name evidence="1" type="ORF">CPB84DRAFT_1817202</name>
</gene>
<proteinExistence type="predicted"/>
<dbReference type="Gene3D" id="1.20.1290.10">
    <property type="entry name" value="AhpD-like"/>
    <property type="match status" value="1"/>
</dbReference>